<dbReference type="Proteomes" id="UP000651452">
    <property type="component" value="Unassembled WGS sequence"/>
</dbReference>
<gene>
    <name evidence="2" type="ORF">EKO04_008760</name>
</gene>
<protein>
    <submittedName>
        <fullName evidence="2">Uncharacterized protein</fullName>
    </submittedName>
</protein>
<reference evidence="2" key="1">
    <citation type="submission" date="2018-12" db="EMBL/GenBank/DDBJ databases">
        <authorList>
            <person name="Syme R.A."/>
            <person name="Farfan-Caceres L."/>
            <person name="Lichtenzveig J."/>
        </authorList>
    </citation>
    <scope>NUCLEOTIDE SEQUENCE</scope>
    <source>
        <strain evidence="2">Al4</strain>
    </source>
</reference>
<organism evidence="2 3">
    <name type="scientific">Ascochyta lentis</name>
    <dbReference type="NCBI Taxonomy" id="205686"/>
    <lineage>
        <taxon>Eukaryota</taxon>
        <taxon>Fungi</taxon>
        <taxon>Dikarya</taxon>
        <taxon>Ascomycota</taxon>
        <taxon>Pezizomycotina</taxon>
        <taxon>Dothideomycetes</taxon>
        <taxon>Pleosporomycetidae</taxon>
        <taxon>Pleosporales</taxon>
        <taxon>Pleosporineae</taxon>
        <taxon>Didymellaceae</taxon>
        <taxon>Ascochyta</taxon>
    </lineage>
</organism>
<keyword evidence="3" id="KW-1185">Reference proteome</keyword>
<keyword evidence="1" id="KW-0175">Coiled coil</keyword>
<feature type="coiled-coil region" evidence="1">
    <location>
        <begin position="19"/>
        <end position="69"/>
    </location>
</feature>
<accession>A0A8H7IZ44</accession>
<evidence type="ECO:0000256" key="1">
    <source>
        <dbReference type="SAM" id="Coils"/>
    </source>
</evidence>
<reference evidence="2" key="2">
    <citation type="submission" date="2020-09" db="EMBL/GenBank/DDBJ databases">
        <title>Reference genome assembly for Australian Ascochyta lentis isolate Al4.</title>
        <authorList>
            <person name="Lee R.C."/>
            <person name="Farfan-Caceres L.M."/>
            <person name="Debler J.W."/>
            <person name="Williams A.H."/>
            <person name="Henares B.M."/>
        </authorList>
    </citation>
    <scope>NUCLEOTIDE SEQUENCE</scope>
    <source>
        <strain evidence="2">Al4</strain>
    </source>
</reference>
<comment type="caution">
    <text evidence="2">The sequence shown here is derived from an EMBL/GenBank/DDBJ whole genome shotgun (WGS) entry which is preliminary data.</text>
</comment>
<sequence>MTQPPEPFNEEYADLSRSLQYLEMRIAKREEKLETLMQELYSSKQPSRRKELEQRMKLEKEVVEMARREWEGALRVFHDRRSKWDEEVRRRLGVANQAMLGIEVEVQVKGSGGGAA</sequence>
<evidence type="ECO:0000313" key="3">
    <source>
        <dbReference type="Proteomes" id="UP000651452"/>
    </source>
</evidence>
<dbReference type="OrthoDB" id="10547396at2759"/>
<proteinExistence type="predicted"/>
<name>A0A8H7IZ44_9PLEO</name>
<dbReference type="EMBL" id="RZGK01000016">
    <property type="protein sequence ID" value="KAF9693267.1"/>
    <property type="molecule type" value="Genomic_DNA"/>
</dbReference>
<dbReference type="Gene3D" id="1.10.287.1490">
    <property type="match status" value="1"/>
</dbReference>
<dbReference type="AlphaFoldDB" id="A0A8H7IZ44"/>
<evidence type="ECO:0000313" key="2">
    <source>
        <dbReference type="EMBL" id="KAF9693267.1"/>
    </source>
</evidence>